<evidence type="ECO:0000313" key="4">
    <source>
        <dbReference type="Proteomes" id="UP000176228"/>
    </source>
</evidence>
<evidence type="ECO:0000256" key="2">
    <source>
        <dbReference type="RuleBase" id="RU362080"/>
    </source>
</evidence>
<dbReference type="EMBL" id="MFJU01000042">
    <property type="protein sequence ID" value="OGG32947.1"/>
    <property type="molecule type" value="Genomic_DNA"/>
</dbReference>
<dbReference type="Proteomes" id="UP000176228">
    <property type="component" value="Unassembled WGS sequence"/>
</dbReference>
<proteinExistence type="inferred from homology"/>
<comment type="caution">
    <text evidence="3">The sequence shown here is derived from an EMBL/GenBank/DDBJ whole genome shotgun (WGS) entry which is preliminary data.</text>
</comment>
<gene>
    <name evidence="3" type="ORF">A2968_06795</name>
</gene>
<dbReference type="Pfam" id="PF02604">
    <property type="entry name" value="PhdYeFM_antitox"/>
    <property type="match status" value="1"/>
</dbReference>
<reference evidence="3 4" key="1">
    <citation type="journal article" date="2016" name="Nat. Commun.">
        <title>Thousands of microbial genomes shed light on interconnected biogeochemical processes in an aquifer system.</title>
        <authorList>
            <person name="Anantharaman K."/>
            <person name="Brown C.T."/>
            <person name="Hug L.A."/>
            <person name="Sharon I."/>
            <person name="Castelle C.J."/>
            <person name="Probst A.J."/>
            <person name="Thomas B.C."/>
            <person name="Singh A."/>
            <person name="Wilkins M.J."/>
            <person name="Karaoz U."/>
            <person name="Brodie E.L."/>
            <person name="Williams K.H."/>
            <person name="Hubbard S.S."/>
            <person name="Banfield J.F."/>
        </authorList>
    </citation>
    <scope>NUCLEOTIDE SEQUENCE [LARGE SCALE GENOMIC DNA]</scope>
</reference>
<comment type="similarity">
    <text evidence="1 2">Belongs to the phD/YefM antitoxin family.</text>
</comment>
<dbReference type="STRING" id="1798391.A2968_06795"/>
<sequence length="123" mass="14108">MLNFEDYKSPKYAEFKEPVVNKAFLQDHYLGLDIRPIYRLNYWYMISTSISQLKANPSAVIEQAADYPVAVESRNDVKAYLIGKNLFEKMIAFIENYADAEAVKKADFKSGKDLEEVAKELGI</sequence>
<dbReference type="InterPro" id="IPR006442">
    <property type="entry name" value="Antitoxin_Phd/YefM"/>
</dbReference>
<dbReference type="SUPFAM" id="SSF143120">
    <property type="entry name" value="YefM-like"/>
    <property type="match status" value="1"/>
</dbReference>
<name>A0A1F6B8W3_9BACT</name>
<accession>A0A1F6B8W3</accession>
<organism evidence="3 4">
    <name type="scientific">Candidatus Gottesmanbacteria bacterium RIFCSPLOWO2_01_FULL_42_22</name>
    <dbReference type="NCBI Taxonomy" id="1798391"/>
    <lineage>
        <taxon>Bacteria</taxon>
        <taxon>Candidatus Gottesmaniibacteriota</taxon>
    </lineage>
</organism>
<comment type="function">
    <text evidence="2">Antitoxin component of a type II toxin-antitoxin (TA) system.</text>
</comment>
<evidence type="ECO:0000256" key="1">
    <source>
        <dbReference type="ARBA" id="ARBA00009981"/>
    </source>
</evidence>
<dbReference type="AlphaFoldDB" id="A0A1F6B8W3"/>
<dbReference type="InterPro" id="IPR036165">
    <property type="entry name" value="YefM-like_sf"/>
</dbReference>
<evidence type="ECO:0000313" key="3">
    <source>
        <dbReference type="EMBL" id="OGG32947.1"/>
    </source>
</evidence>
<protein>
    <recommendedName>
        <fullName evidence="2">Antitoxin</fullName>
    </recommendedName>
</protein>